<dbReference type="InterPro" id="IPR029045">
    <property type="entry name" value="ClpP/crotonase-like_dom_sf"/>
</dbReference>
<dbReference type="NCBIfam" id="TIGR00706">
    <property type="entry name" value="SppA_dom"/>
    <property type="match status" value="1"/>
</dbReference>
<evidence type="ECO:0000256" key="1">
    <source>
        <dbReference type="ARBA" id="ARBA00004370"/>
    </source>
</evidence>
<reference evidence="10 11" key="1">
    <citation type="journal article" date="2018" name="Genome Biol. Evol.">
        <title>Multiple Roots of Fruiting Body Formation in Amoebozoa.</title>
        <authorList>
            <person name="Hillmann F."/>
            <person name="Forbes G."/>
            <person name="Novohradska S."/>
            <person name="Ferling I."/>
            <person name="Riege K."/>
            <person name="Groth M."/>
            <person name="Westermann M."/>
            <person name="Marz M."/>
            <person name="Spaller T."/>
            <person name="Winckler T."/>
            <person name="Schaap P."/>
            <person name="Glockner G."/>
        </authorList>
    </citation>
    <scope>NUCLEOTIDE SEQUENCE [LARGE SCALE GENOMIC DNA]</scope>
    <source>
        <strain evidence="10 11">Jena</strain>
    </source>
</reference>
<dbReference type="GO" id="GO:0016020">
    <property type="term" value="C:membrane"/>
    <property type="evidence" value="ECO:0007669"/>
    <property type="project" value="UniProtKB-SubCell"/>
</dbReference>
<keyword evidence="4" id="KW-0378">Hydrolase</keyword>
<dbReference type="InterPro" id="IPR004635">
    <property type="entry name" value="Pept_S49_SppA"/>
</dbReference>
<accession>A0A2P6NGK6</accession>
<evidence type="ECO:0000256" key="8">
    <source>
        <dbReference type="SAM" id="MobiDB-lite"/>
    </source>
</evidence>
<evidence type="ECO:0000256" key="6">
    <source>
        <dbReference type="ARBA" id="ARBA00023136"/>
    </source>
</evidence>
<keyword evidence="3 10" id="KW-0645">Protease</keyword>
<dbReference type="Gene3D" id="3.90.226.10">
    <property type="entry name" value="2-enoyl-CoA Hydratase, Chain A, domain 1"/>
    <property type="match status" value="2"/>
</dbReference>
<dbReference type="STRING" id="1890364.A0A2P6NGK6"/>
<keyword evidence="5" id="KW-0720">Serine protease</keyword>
<dbReference type="InterPro" id="IPR047272">
    <property type="entry name" value="S49_SppA_C"/>
</dbReference>
<feature type="domain" description="Peptidase S49" evidence="9">
    <location>
        <begin position="376"/>
        <end position="523"/>
    </location>
</feature>
<evidence type="ECO:0000256" key="5">
    <source>
        <dbReference type="ARBA" id="ARBA00022825"/>
    </source>
</evidence>
<feature type="active site" description="Nucleophile" evidence="7">
    <location>
        <position position="392"/>
    </location>
</feature>
<dbReference type="PANTHER" id="PTHR33209">
    <property type="entry name" value="PROTEASE 4"/>
    <property type="match status" value="1"/>
</dbReference>
<keyword evidence="11" id="KW-1185">Reference proteome</keyword>
<comment type="subcellular location">
    <subcellularLocation>
        <location evidence="1">Membrane</location>
    </subcellularLocation>
</comment>
<dbReference type="InterPro" id="IPR047217">
    <property type="entry name" value="S49_SppA_67K_type_N"/>
</dbReference>
<feature type="domain" description="Peptidase S49" evidence="9">
    <location>
        <begin position="145"/>
        <end position="284"/>
    </location>
</feature>
<dbReference type="PIRSF" id="PIRSF001217">
    <property type="entry name" value="Protease_4_SppA"/>
    <property type="match status" value="1"/>
</dbReference>
<evidence type="ECO:0000313" key="11">
    <source>
        <dbReference type="Proteomes" id="UP000241769"/>
    </source>
</evidence>
<dbReference type="Gene3D" id="6.20.330.10">
    <property type="match status" value="1"/>
</dbReference>
<comment type="caution">
    <text evidence="10">The sequence shown here is derived from an EMBL/GenBank/DDBJ whole genome shotgun (WGS) entry which is preliminary data.</text>
</comment>
<name>A0A2P6NGK6_9EUKA</name>
<dbReference type="SUPFAM" id="SSF52096">
    <property type="entry name" value="ClpP/crotonase"/>
    <property type="match status" value="2"/>
</dbReference>
<dbReference type="GO" id="GO:0008236">
    <property type="term" value="F:serine-type peptidase activity"/>
    <property type="evidence" value="ECO:0007669"/>
    <property type="project" value="UniProtKB-KW"/>
</dbReference>
<evidence type="ECO:0000256" key="3">
    <source>
        <dbReference type="ARBA" id="ARBA00022670"/>
    </source>
</evidence>
<evidence type="ECO:0000313" key="10">
    <source>
        <dbReference type="EMBL" id="PRP83087.1"/>
    </source>
</evidence>
<gene>
    <name evidence="10" type="ORF">PROFUN_09683</name>
</gene>
<sequence length="575" mass="63020">MTTPKTTNSEHQTPPSSNARETINQQRRGPLQGRIVRFGTRVLLLTGAYTLAKNVALLYWNRQTRLASNASAGTSNKLRLDLTKPLVDVQTASSLFKKKLSLYDTIECIQSAAQDPRIQVLELHIQDPGSVATAQELREALREYKASGKAAVAYANSLSQTGYYVASECDKIVAEPSSEMKFIGFSAEQFFVKNFLEKMKIDLTVTRNTEYKSMPDVVLRSDFSEQTKQQLQNILSRMGNQILNGVAESRSVPVSLVNKWWNNGPYLGIEALKEGMVHELGFVNPLEKCHHGMIYHRGIKKNPLTSSSPLSPSKIAMIATQGSISEMGAVNSKKFIRALAQVKADKNVKALIIRVNSPGGAVDESDRIRNAIVEYQKTNIPVIVSFGGVAASGGYWISTSADHIISNPGTVTGSIGVFSIFPHFGRLLEDYGVTTDVIKTTDNSNVMSPFHPNANTTKLLEKQAIEKRFQEIVSEGRKMPMEKAVSLATGQVFLGEEALKLGLVDSLGGLSSAKRKAEELAGITGAKVQVFSGTTLFEELSGAFGVRGFQKTMTKMIISQLPFQIGHNARIDWKQ</sequence>
<evidence type="ECO:0000256" key="7">
    <source>
        <dbReference type="PIRSR" id="PIRSR001217-1"/>
    </source>
</evidence>
<dbReference type="GO" id="GO:0006465">
    <property type="term" value="P:signal peptide processing"/>
    <property type="evidence" value="ECO:0007669"/>
    <property type="project" value="InterPro"/>
</dbReference>
<evidence type="ECO:0000256" key="2">
    <source>
        <dbReference type="ARBA" id="ARBA00008683"/>
    </source>
</evidence>
<feature type="region of interest" description="Disordered" evidence="8">
    <location>
        <begin position="1"/>
        <end position="28"/>
    </location>
</feature>
<dbReference type="Pfam" id="PF01343">
    <property type="entry name" value="Peptidase_S49"/>
    <property type="match status" value="2"/>
</dbReference>
<dbReference type="InterPro" id="IPR002142">
    <property type="entry name" value="Peptidase_S49"/>
</dbReference>
<dbReference type="InParanoid" id="A0A2P6NGK6"/>
<evidence type="ECO:0000259" key="9">
    <source>
        <dbReference type="Pfam" id="PF01343"/>
    </source>
</evidence>
<proteinExistence type="inferred from homology"/>
<organism evidence="10 11">
    <name type="scientific">Planoprotostelium fungivorum</name>
    <dbReference type="NCBI Taxonomy" id="1890364"/>
    <lineage>
        <taxon>Eukaryota</taxon>
        <taxon>Amoebozoa</taxon>
        <taxon>Evosea</taxon>
        <taxon>Variosea</taxon>
        <taxon>Cavosteliida</taxon>
        <taxon>Cavosteliaceae</taxon>
        <taxon>Planoprotostelium</taxon>
    </lineage>
</organism>
<dbReference type="AlphaFoldDB" id="A0A2P6NGK6"/>
<dbReference type="PANTHER" id="PTHR33209:SF1">
    <property type="entry name" value="PEPTIDASE S49 DOMAIN-CONTAINING PROTEIN"/>
    <property type="match status" value="1"/>
</dbReference>
<dbReference type="Proteomes" id="UP000241769">
    <property type="component" value="Unassembled WGS sequence"/>
</dbReference>
<dbReference type="CDD" id="cd07023">
    <property type="entry name" value="S49_Sppa_N_C"/>
    <property type="match status" value="1"/>
</dbReference>
<protein>
    <submittedName>
        <fullName evidence="10">Periplasmic serine protease</fullName>
    </submittedName>
</protein>
<dbReference type="EMBL" id="MDYQ01000090">
    <property type="protein sequence ID" value="PRP83087.1"/>
    <property type="molecule type" value="Genomic_DNA"/>
</dbReference>
<feature type="active site" description="Proton donor/acceptor" evidence="7">
    <location>
        <position position="212"/>
    </location>
</feature>
<dbReference type="InterPro" id="IPR004634">
    <property type="entry name" value="Pept_S49_pIV"/>
</dbReference>
<keyword evidence="6" id="KW-0472">Membrane</keyword>
<feature type="compositionally biased region" description="Polar residues" evidence="8">
    <location>
        <begin position="1"/>
        <end position="27"/>
    </location>
</feature>
<dbReference type="CDD" id="cd07018">
    <property type="entry name" value="S49_SppA_67K_type"/>
    <property type="match status" value="1"/>
</dbReference>
<comment type="similarity">
    <text evidence="2">Belongs to the peptidase S49 family.</text>
</comment>
<dbReference type="OrthoDB" id="45421at2759"/>
<evidence type="ECO:0000256" key="4">
    <source>
        <dbReference type="ARBA" id="ARBA00022801"/>
    </source>
</evidence>